<dbReference type="RefSeq" id="XP_033666154.1">
    <property type="nucleotide sequence ID" value="XM_033807324.1"/>
</dbReference>
<evidence type="ECO:0000256" key="1">
    <source>
        <dbReference type="SAM" id="Phobius"/>
    </source>
</evidence>
<feature type="transmembrane region" description="Helical" evidence="1">
    <location>
        <begin position="95"/>
        <end position="118"/>
    </location>
</feature>
<proteinExistence type="predicted"/>
<evidence type="ECO:0000313" key="2">
    <source>
        <dbReference type="EMBL" id="KAF2165265.1"/>
    </source>
</evidence>
<dbReference type="InterPro" id="IPR036259">
    <property type="entry name" value="MFS_trans_sf"/>
</dbReference>
<keyword evidence="1" id="KW-1133">Transmembrane helix</keyword>
<dbReference type="GeneID" id="54560596"/>
<dbReference type="Gene3D" id="1.20.1250.20">
    <property type="entry name" value="MFS general substrate transporter like domains"/>
    <property type="match status" value="1"/>
</dbReference>
<feature type="transmembrane region" description="Helical" evidence="1">
    <location>
        <begin position="124"/>
        <end position="141"/>
    </location>
</feature>
<organism evidence="2 3">
    <name type="scientific">Zasmidium cellare ATCC 36951</name>
    <dbReference type="NCBI Taxonomy" id="1080233"/>
    <lineage>
        <taxon>Eukaryota</taxon>
        <taxon>Fungi</taxon>
        <taxon>Dikarya</taxon>
        <taxon>Ascomycota</taxon>
        <taxon>Pezizomycotina</taxon>
        <taxon>Dothideomycetes</taxon>
        <taxon>Dothideomycetidae</taxon>
        <taxon>Mycosphaerellales</taxon>
        <taxon>Mycosphaerellaceae</taxon>
        <taxon>Zasmidium</taxon>
    </lineage>
</organism>
<dbReference type="Proteomes" id="UP000799537">
    <property type="component" value="Unassembled WGS sequence"/>
</dbReference>
<keyword evidence="1" id="KW-0472">Membrane</keyword>
<keyword evidence="3" id="KW-1185">Reference proteome</keyword>
<name>A0A6A6CDV2_ZASCE</name>
<feature type="transmembrane region" description="Helical" evidence="1">
    <location>
        <begin position="37"/>
        <end position="55"/>
    </location>
</feature>
<dbReference type="OrthoDB" id="6509908at2759"/>
<reference evidence="2" key="1">
    <citation type="journal article" date="2020" name="Stud. Mycol.">
        <title>101 Dothideomycetes genomes: a test case for predicting lifestyles and emergence of pathogens.</title>
        <authorList>
            <person name="Haridas S."/>
            <person name="Albert R."/>
            <person name="Binder M."/>
            <person name="Bloem J."/>
            <person name="Labutti K."/>
            <person name="Salamov A."/>
            <person name="Andreopoulos B."/>
            <person name="Baker S."/>
            <person name="Barry K."/>
            <person name="Bills G."/>
            <person name="Bluhm B."/>
            <person name="Cannon C."/>
            <person name="Castanera R."/>
            <person name="Culley D."/>
            <person name="Daum C."/>
            <person name="Ezra D."/>
            <person name="Gonzalez J."/>
            <person name="Henrissat B."/>
            <person name="Kuo A."/>
            <person name="Liang C."/>
            <person name="Lipzen A."/>
            <person name="Lutzoni F."/>
            <person name="Magnuson J."/>
            <person name="Mondo S."/>
            <person name="Nolan M."/>
            <person name="Ohm R."/>
            <person name="Pangilinan J."/>
            <person name="Park H.-J."/>
            <person name="Ramirez L."/>
            <person name="Alfaro M."/>
            <person name="Sun H."/>
            <person name="Tritt A."/>
            <person name="Yoshinaga Y."/>
            <person name="Zwiers L.-H."/>
            <person name="Turgeon B."/>
            <person name="Goodwin S."/>
            <person name="Spatafora J."/>
            <person name="Crous P."/>
            <person name="Grigoriev I."/>
        </authorList>
    </citation>
    <scope>NUCLEOTIDE SEQUENCE</scope>
    <source>
        <strain evidence="2">ATCC 36951</strain>
    </source>
</reference>
<sequence length="171" mass="18923">MLHLLDRNHASEEFSYTAESPTSGRQEGLHRARLRNVLSGGFMALLAYYVPYFFITPFAKYVIGTSADLSFYLLAIVNAASFPGRPVPGFVADKLGALPTLAFSMAAIFILILCWIPVQSNAGTIVWVTLFGFFSMASWRFQQPVYLCYALLRRSSALGWASRTHVLALAS</sequence>
<dbReference type="AlphaFoldDB" id="A0A6A6CDV2"/>
<protein>
    <recommendedName>
        <fullName evidence="4">Major facilitator superfamily (MFS) profile domain-containing protein</fullName>
    </recommendedName>
</protein>
<dbReference type="PANTHER" id="PTHR11360:SF284">
    <property type="entry name" value="EG:103B4.3 PROTEIN-RELATED"/>
    <property type="match status" value="1"/>
</dbReference>
<dbReference type="PANTHER" id="PTHR11360">
    <property type="entry name" value="MONOCARBOXYLATE TRANSPORTER"/>
    <property type="match status" value="1"/>
</dbReference>
<keyword evidence="1" id="KW-0812">Transmembrane</keyword>
<accession>A0A6A6CDV2</accession>
<evidence type="ECO:0000313" key="3">
    <source>
        <dbReference type="Proteomes" id="UP000799537"/>
    </source>
</evidence>
<dbReference type="InterPro" id="IPR050327">
    <property type="entry name" value="Proton-linked_MCT"/>
</dbReference>
<gene>
    <name evidence="2" type="ORF">M409DRAFT_24648</name>
</gene>
<dbReference type="SUPFAM" id="SSF103473">
    <property type="entry name" value="MFS general substrate transporter"/>
    <property type="match status" value="1"/>
</dbReference>
<dbReference type="EMBL" id="ML993601">
    <property type="protein sequence ID" value="KAF2165265.1"/>
    <property type="molecule type" value="Genomic_DNA"/>
</dbReference>
<evidence type="ECO:0008006" key="4">
    <source>
        <dbReference type="Google" id="ProtNLM"/>
    </source>
</evidence>